<evidence type="ECO:0000313" key="2">
    <source>
        <dbReference type="Proteomes" id="UP000469724"/>
    </source>
</evidence>
<organism evidence="1 2">
    <name type="scientific">Desulfolutivibrio sulfodismutans</name>
    <dbReference type="NCBI Taxonomy" id="63561"/>
    <lineage>
        <taxon>Bacteria</taxon>
        <taxon>Pseudomonadati</taxon>
        <taxon>Thermodesulfobacteriota</taxon>
        <taxon>Desulfovibrionia</taxon>
        <taxon>Desulfovibrionales</taxon>
        <taxon>Desulfovibrionaceae</taxon>
        <taxon>Desulfolutivibrio</taxon>
    </lineage>
</organism>
<dbReference type="Proteomes" id="UP000469724">
    <property type="component" value="Unassembled WGS sequence"/>
</dbReference>
<sequence>MISMSDDDFDHLFKLLNALSGNTYAWNQTSAKKEHIDQFGKKINPGDVYYKRQYGNSYSQELKLSRQSMENILTILFHGSLQLRQVGEHFFKIEQDKILSCYKNIL</sequence>
<reference evidence="1 2" key="1">
    <citation type="submission" date="2020-02" db="EMBL/GenBank/DDBJ databases">
        <title>Comparative genomics of sulfur disproportionating microorganisms.</title>
        <authorList>
            <person name="Ward L.M."/>
            <person name="Bertran E."/>
            <person name="Johnston D.T."/>
        </authorList>
    </citation>
    <scope>NUCLEOTIDE SEQUENCE [LARGE SCALE GENOMIC DNA]</scope>
    <source>
        <strain evidence="1 2">DSM 3696</strain>
    </source>
</reference>
<name>A0A7K3NRU1_9BACT</name>
<keyword evidence="2" id="KW-1185">Reference proteome</keyword>
<protein>
    <submittedName>
        <fullName evidence="1">Uncharacterized protein</fullName>
    </submittedName>
</protein>
<gene>
    <name evidence="1" type="ORF">G3N56_19405</name>
</gene>
<dbReference type="RefSeq" id="WP_163303970.1">
    <property type="nucleotide sequence ID" value="NZ_JAAGRQ010000162.1"/>
</dbReference>
<dbReference type="EMBL" id="JAAGRQ010000162">
    <property type="protein sequence ID" value="NDY58908.1"/>
    <property type="molecule type" value="Genomic_DNA"/>
</dbReference>
<proteinExistence type="predicted"/>
<accession>A0A7K3NRU1</accession>
<comment type="caution">
    <text evidence="1">The sequence shown here is derived from an EMBL/GenBank/DDBJ whole genome shotgun (WGS) entry which is preliminary data.</text>
</comment>
<dbReference type="AlphaFoldDB" id="A0A7K3NRU1"/>
<evidence type="ECO:0000313" key="1">
    <source>
        <dbReference type="EMBL" id="NDY58908.1"/>
    </source>
</evidence>